<keyword evidence="2" id="KW-1185">Reference proteome</keyword>
<evidence type="ECO:0000313" key="2">
    <source>
        <dbReference type="Proteomes" id="UP001060150"/>
    </source>
</evidence>
<organism evidence="1 2">
    <name type="scientific">Streptomyces changanensis</name>
    <dbReference type="NCBI Taxonomy" id="2964669"/>
    <lineage>
        <taxon>Bacteria</taxon>
        <taxon>Bacillati</taxon>
        <taxon>Actinomycetota</taxon>
        <taxon>Actinomycetes</taxon>
        <taxon>Kitasatosporales</taxon>
        <taxon>Streptomycetaceae</taxon>
        <taxon>Streptomyces</taxon>
    </lineage>
</organism>
<reference evidence="1" key="1">
    <citation type="submission" date="2022-08" db="EMBL/GenBank/DDBJ databases">
        <title>Streptomyces changanensis sp. nov., an actinomycete isolated from soil.</title>
        <authorList>
            <person name="Wu H."/>
            <person name="Han L."/>
        </authorList>
    </citation>
    <scope>NUCLEOTIDE SEQUENCE</scope>
    <source>
        <strain evidence="1">HL-66</strain>
    </source>
</reference>
<name>A0ABY5NEJ8_9ACTN</name>
<proteinExistence type="predicted"/>
<dbReference type="Proteomes" id="UP001060150">
    <property type="component" value="Chromosome"/>
</dbReference>
<sequence length="184" mass="20021">MSTRGTESFASRLDGAWEWWSAATEEAQEGRWIRDPVERQGMADIEAATNALTDGRPAPFTDDSRPARTGRIANGAGVIRLTARAGGWRPRPVVGHRPPHPDGVAAPLPGIHAVGEQGEYRTRRLRAGETAHHRDVSLAEAFGDRPGIHRGRPTLLPRLETWAERARTRAATRAPGHDAAPTGR</sequence>
<accession>A0ABY5NEJ8</accession>
<evidence type="ECO:0000313" key="1">
    <source>
        <dbReference type="EMBL" id="UUS34366.1"/>
    </source>
</evidence>
<dbReference type="EMBL" id="CP102332">
    <property type="protein sequence ID" value="UUS34366.1"/>
    <property type="molecule type" value="Genomic_DNA"/>
</dbReference>
<dbReference type="RefSeq" id="WP_198549373.1">
    <property type="nucleotide sequence ID" value="NZ_CP102332.1"/>
</dbReference>
<protein>
    <submittedName>
        <fullName evidence="1">Uncharacterized protein</fullName>
    </submittedName>
</protein>
<gene>
    <name evidence="1" type="ORF">NRO40_28400</name>
</gene>